<gene>
    <name evidence="1" type="ORF">NECHADRAFT_78431</name>
</gene>
<evidence type="ECO:0000313" key="1">
    <source>
        <dbReference type="EMBL" id="EEU37203.1"/>
    </source>
</evidence>
<organism evidence="1 2">
    <name type="scientific">Fusarium vanettenii (strain ATCC MYA-4622 / CBS 123669 / FGSC 9596 / NRRL 45880 / 77-13-4)</name>
    <name type="common">Fusarium solani subsp. pisi</name>
    <dbReference type="NCBI Taxonomy" id="660122"/>
    <lineage>
        <taxon>Eukaryota</taxon>
        <taxon>Fungi</taxon>
        <taxon>Dikarya</taxon>
        <taxon>Ascomycota</taxon>
        <taxon>Pezizomycotina</taxon>
        <taxon>Sordariomycetes</taxon>
        <taxon>Hypocreomycetidae</taxon>
        <taxon>Hypocreales</taxon>
        <taxon>Nectriaceae</taxon>
        <taxon>Fusarium</taxon>
        <taxon>Fusarium solani species complex</taxon>
        <taxon>Fusarium vanettenii</taxon>
    </lineage>
</organism>
<dbReference type="OrthoDB" id="4763081at2759"/>
<proteinExistence type="predicted"/>
<name>C7ZFN8_FUSV7</name>
<evidence type="ECO:0000313" key="2">
    <source>
        <dbReference type="Proteomes" id="UP000005206"/>
    </source>
</evidence>
<dbReference type="InParanoid" id="C7ZFN8"/>
<accession>C7ZFN8</accession>
<keyword evidence="2" id="KW-1185">Reference proteome</keyword>
<protein>
    <submittedName>
        <fullName evidence="1">Uncharacterized protein</fullName>
    </submittedName>
</protein>
<sequence length="508" mass="57050">MADDDYRGHLGLFPQCVIGDNDSTSYRGHTRPFPFPQPGYTRTRANGYLLCRYPGCKGCAASPEFIPIHCDCCEIFKANCYVEDTDVLSRLWTFAAWKKPWRGTLPIHLANRGIDMHMLKRTAQLAGLPLLCKLPMELLEMIRGYSHYSLFWRCISALLLANRVSSTELKPLVTMSLSRILSWERNGSLEHDTPDSLPPAIRLTINSGGISKIDSISCEQRYSRECYDHSLFVVVRRELVSDVTAQLQNGLLRLHLPSRIPSLPIWNTPVPPSLSSCAARPARLSTWKRFTAVEMDNIRGITFFFSSGLIKGIHVHHSEESSAQWAFDRFSNRPRRYLVWIHLPMPKGDRLLVLGTREHPDIGYNILARTQLSGDVILGTHIRSGFTDRCLAKQAPITLIHGEPRENHPIPFFGAYSKSAAYSGLPSRFPLQRPGPSPIGEDSFFSSAPLESVSSARTFYDETTGFCRGIMLQYENGGCRTLGQCRIHSKFAFGSSLMKMTGVICFTG</sequence>
<reference evidence="1 2" key="1">
    <citation type="journal article" date="2009" name="PLoS Genet.">
        <title>The genome of Nectria haematococca: contribution of supernumerary chromosomes to gene expansion.</title>
        <authorList>
            <person name="Coleman J.J."/>
            <person name="Rounsley S.D."/>
            <person name="Rodriguez-Carres M."/>
            <person name="Kuo A."/>
            <person name="Wasmann C.C."/>
            <person name="Grimwood J."/>
            <person name="Schmutz J."/>
            <person name="Taga M."/>
            <person name="White G.J."/>
            <person name="Zhou S."/>
            <person name="Schwartz D.C."/>
            <person name="Freitag M."/>
            <person name="Ma L.J."/>
            <person name="Danchin E.G."/>
            <person name="Henrissat B."/>
            <person name="Coutinho P.M."/>
            <person name="Nelson D.R."/>
            <person name="Straney D."/>
            <person name="Napoli C.A."/>
            <person name="Barker B.M."/>
            <person name="Gribskov M."/>
            <person name="Rep M."/>
            <person name="Kroken S."/>
            <person name="Molnar I."/>
            <person name="Rensing C."/>
            <person name="Kennell J.C."/>
            <person name="Zamora J."/>
            <person name="Farman M.L."/>
            <person name="Selker E.U."/>
            <person name="Salamov A."/>
            <person name="Shapiro H."/>
            <person name="Pangilinan J."/>
            <person name="Lindquist E."/>
            <person name="Lamers C."/>
            <person name="Grigoriev I.V."/>
            <person name="Geiser D.M."/>
            <person name="Covert S.F."/>
            <person name="Temporini E."/>
            <person name="Vanetten H.D."/>
        </authorList>
    </citation>
    <scope>NUCLEOTIDE SEQUENCE [LARGE SCALE GENOMIC DNA]</scope>
    <source>
        <strain evidence="2">ATCC MYA-4622 / CBS 123669 / FGSC 9596 / NRRL 45880 / 77-13-4</strain>
    </source>
</reference>
<dbReference type="KEGG" id="nhe:NECHADRAFT_78431"/>
<dbReference type="AlphaFoldDB" id="C7ZFN8"/>
<dbReference type="Proteomes" id="UP000005206">
    <property type="component" value="Chromosome 3"/>
</dbReference>
<dbReference type="STRING" id="660122.C7ZFN8"/>
<dbReference type="eggNOG" id="ENOG502RVWB">
    <property type="taxonomic scope" value="Eukaryota"/>
</dbReference>
<dbReference type="VEuPathDB" id="FungiDB:NECHADRAFT_78431"/>
<dbReference type="OMA" id="CCEAMEN"/>
<dbReference type="GeneID" id="9665126"/>
<dbReference type="HOGENOM" id="CLU_024198_0_0_1"/>
<dbReference type="RefSeq" id="XP_003042916.1">
    <property type="nucleotide sequence ID" value="XM_003042870.1"/>
</dbReference>
<dbReference type="EMBL" id="GG698923">
    <property type="protein sequence ID" value="EEU37203.1"/>
    <property type="molecule type" value="Genomic_DNA"/>
</dbReference>